<dbReference type="Pfam" id="PF03060">
    <property type="entry name" value="NMO"/>
    <property type="match status" value="1"/>
</dbReference>
<comment type="similarity">
    <text evidence="1">Belongs to the nitronate monooxygenase family. NMO class I subfamily.</text>
</comment>
<accession>A0A8S8XCW6</accession>
<dbReference type="CDD" id="cd04730">
    <property type="entry name" value="NPD_like"/>
    <property type="match status" value="1"/>
</dbReference>
<dbReference type="PANTHER" id="PTHR42747">
    <property type="entry name" value="NITRONATE MONOOXYGENASE-RELATED"/>
    <property type="match status" value="1"/>
</dbReference>
<keyword evidence="2" id="KW-0285">Flavoprotein</keyword>
<evidence type="ECO:0000313" key="7">
    <source>
        <dbReference type="Proteomes" id="UP000681075"/>
    </source>
</evidence>
<keyword evidence="4" id="KW-0560">Oxidoreductase</keyword>
<organism evidence="6 7">
    <name type="scientific">Roseiterribacter gracilis</name>
    <dbReference type="NCBI Taxonomy" id="2812848"/>
    <lineage>
        <taxon>Bacteria</taxon>
        <taxon>Pseudomonadati</taxon>
        <taxon>Pseudomonadota</taxon>
        <taxon>Alphaproteobacteria</taxon>
        <taxon>Rhodospirillales</taxon>
        <taxon>Roseiterribacteraceae</taxon>
        <taxon>Roseiterribacter</taxon>
    </lineage>
</organism>
<reference evidence="6" key="1">
    <citation type="submission" date="2021-02" db="EMBL/GenBank/DDBJ databases">
        <title>Genome sequence of Rhodospirillales sp. strain TMPK1 isolated from soil.</title>
        <authorList>
            <person name="Nakai R."/>
            <person name="Kusada H."/>
            <person name="Tamaki H."/>
        </authorList>
    </citation>
    <scope>NUCLEOTIDE SEQUENCE</scope>
    <source>
        <strain evidence="6">TMPK1</strain>
    </source>
</reference>
<dbReference type="RefSeq" id="WP_420242233.1">
    <property type="nucleotide sequence ID" value="NZ_BOPV01000001.1"/>
</dbReference>
<name>A0A8S8XCW6_9PROT</name>
<comment type="caution">
    <text evidence="6">The sequence shown here is derived from an EMBL/GenBank/DDBJ whole genome shotgun (WGS) entry which is preliminary data.</text>
</comment>
<dbReference type="Proteomes" id="UP000681075">
    <property type="component" value="Unassembled WGS sequence"/>
</dbReference>
<evidence type="ECO:0000256" key="5">
    <source>
        <dbReference type="ARBA" id="ARBA00023033"/>
    </source>
</evidence>
<protein>
    <recommendedName>
        <fullName evidence="8">2-nitropropane dioxygenase</fullName>
    </recommendedName>
</protein>
<dbReference type="InterPro" id="IPR013785">
    <property type="entry name" value="Aldolase_TIM"/>
</dbReference>
<proteinExistence type="inferred from homology"/>
<evidence type="ECO:0000313" key="6">
    <source>
        <dbReference type="EMBL" id="GIL39135.1"/>
    </source>
</evidence>
<sequence length="323" mass="34660">MSRRQEIVDGLARNTRLPVIVAPMFLISGPALVIASARAGVIGSFPAPNARTIEMLESWLEDITQALRADAPAWALNMIVHSTYARFDAEMALVERYRPRVVITALGSPKRVLDRVHAYGGLVFADVNSVEHARKAVEVGVDGLILVASGAGGHTGTLSSFAFVREVRCFWDGPVVLSGAISDARAIRAAQVLGADLAYMGTRFIATPESLVADEYRAMLVDSKISDVVTTSTVTGVLANWLAPSLRKAGFDVEKLDAPTKIDFSGDMHGASKAWKDVWGAGQGVGATTRIEPAAAIVEQLARDYAQVISEERSRNRWVDDAG</sequence>
<keyword evidence="5" id="KW-0503">Monooxygenase</keyword>
<evidence type="ECO:0000256" key="2">
    <source>
        <dbReference type="ARBA" id="ARBA00022630"/>
    </source>
</evidence>
<dbReference type="InterPro" id="IPR004136">
    <property type="entry name" value="NMO"/>
</dbReference>
<dbReference type="SUPFAM" id="SSF51412">
    <property type="entry name" value="Inosine monophosphate dehydrogenase (IMPDH)"/>
    <property type="match status" value="1"/>
</dbReference>
<evidence type="ECO:0000256" key="3">
    <source>
        <dbReference type="ARBA" id="ARBA00022643"/>
    </source>
</evidence>
<dbReference type="PANTHER" id="PTHR42747:SF4">
    <property type="entry name" value="BLR1330 PROTEIN"/>
    <property type="match status" value="1"/>
</dbReference>
<gene>
    <name evidence="6" type="ORF">TMPK1_13720</name>
</gene>
<evidence type="ECO:0000256" key="4">
    <source>
        <dbReference type="ARBA" id="ARBA00023002"/>
    </source>
</evidence>
<dbReference type="GO" id="GO:0018580">
    <property type="term" value="F:nitronate monooxygenase activity"/>
    <property type="evidence" value="ECO:0007669"/>
    <property type="project" value="InterPro"/>
</dbReference>
<evidence type="ECO:0008006" key="8">
    <source>
        <dbReference type="Google" id="ProtNLM"/>
    </source>
</evidence>
<dbReference type="Gene3D" id="3.20.20.70">
    <property type="entry name" value="Aldolase class I"/>
    <property type="match status" value="1"/>
</dbReference>
<dbReference type="EMBL" id="BOPV01000001">
    <property type="protein sequence ID" value="GIL39135.1"/>
    <property type="molecule type" value="Genomic_DNA"/>
</dbReference>
<keyword evidence="3" id="KW-0288">FMN</keyword>
<dbReference type="AlphaFoldDB" id="A0A8S8XCW6"/>
<evidence type="ECO:0000256" key="1">
    <source>
        <dbReference type="ARBA" id="ARBA00009881"/>
    </source>
</evidence>
<keyword evidence="7" id="KW-1185">Reference proteome</keyword>